<accession>A0A0F9VPS4</accession>
<proteinExistence type="predicted"/>
<comment type="caution">
    <text evidence="1">The sequence shown here is derived from an EMBL/GenBank/DDBJ whole genome shotgun (WGS) entry which is preliminary data.</text>
</comment>
<dbReference type="EMBL" id="LAZR01000310">
    <property type="protein sequence ID" value="KKN75466.1"/>
    <property type="molecule type" value="Genomic_DNA"/>
</dbReference>
<dbReference type="AlphaFoldDB" id="A0A0F9VPS4"/>
<name>A0A0F9VPS4_9ZZZZ</name>
<reference evidence="1" key="1">
    <citation type="journal article" date="2015" name="Nature">
        <title>Complex archaea that bridge the gap between prokaryotes and eukaryotes.</title>
        <authorList>
            <person name="Spang A."/>
            <person name="Saw J.H."/>
            <person name="Jorgensen S.L."/>
            <person name="Zaremba-Niedzwiedzka K."/>
            <person name="Martijn J."/>
            <person name="Lind A.E."/>
            <person name="van Eijk R."/>
            <person name="Schleper C."/>
            <person name="Guy L."/>
            <person name="Ettema T.J."/>
        </authorList>
    </citation>
    <scope>NUCLEOTIDE SEQUENCE</scope>
</reference>
<sequence length="37" mass="4093">MSGTKLCDYCGVKFEGIPSSEIVDHINNHINRGDKTL</sequence>
<evidence type="ECO:0000313" key="1">
    <source>
        <dbReference type="EMBL" id="KKN75466.1"/>
    </source>
</evidence>
<protein>
    <submittedName>
        <fullName evidence="1">Uncharacterized protein</fullName>
    </submittedName>
</protein>
<organism evidence="1">
    <name type="scientific">marine sediment metagenome</name>
    <dbReference type="NCBI Taxonomy" id="412755"/>
    <lineage>
        <taxon>unclassified sequences</taxon>
        <taxon>metagenomes</taxon>
        <taxon>ecological metagenomes</taxon>
    </lineage>
</organism>
<gene>
    <name evidence="1" type="ORF">LCGC14_0380870</name>
</gene>